<evidence type="ECO:0000313" key="7">
    <source>
        <dbReference type="EMBL" id="DAZ98421.1"/>
    </source>
</evidence>
<accession>A0AAV2YYR8</accession>
<feature type="transmembrane region" description="Helical" evidence="5">
    <location>
        <begin position="88"/>
        <end position="108"/>
    </location>
</feature>
<dbReference type="PANTHER" id="PTHR43066:SF21">
    <property type="entry name" value="UBIQUITIN-ASSOCIATED DOMAIN-CONTAINING PROTEIN 2"/>
    <property type="match status" value="1"/>
</dbReference>
<keyword evidence="4 5" id="KW-0472">Membrane</keyword>
<feature type="transmembrane region" description="Helical" evidence="5">
    <location>
        <begin position="12"/>
        <end position="31"/>
    </location>
</feature>
<dbReference type="InterPro" id="IPR009060">
    <property type="entry name" value="UBA-like_sf"/>
</dbReference>
<evidence type="ECO:0000259" key="6">
    <source>
        <dbReference type="PROSITE" id="PS50030"/>
    </source>
</evidence>
<evidence type="ECO:0000256" key="1">
    <source>
        <dbReference type="ARBA" id="ARBA00004141"/>
    </source>
</evidence>
<keyword evidence="2 5" id="KW-0812">Transmembrane</keyword>
<protein>
    <recommendedName>
        <fullName evidence="6">UBA domain-containing protein</fullName>
    </recommendedName>
</protein>
<evidence type="ECO:0000256" key="4">
    <source>
        <dbReference type="ARBA" id="ARBA00023136"/>
    </source>
</evidence>
<name>A0AAV2YYR8_9STRA</name>
<dbReference type="Pfam" id="PF00627">
    <property type="entry name" value="UBA"/>
    <property type="match status" value="1"/>
</dbReference>
<comment type="subcellular location">
    <subcellularLocation>
        <location evidence="1">Membrane</location>
        <topology evidence="1">Multi-pass membrane protein</topology>
    </subcellularLocation>
</comment>
<dbReference type="PANTHER" id="PTHR43066">
    <property type="entry name" value="RHOMBOID-RELATED PROTEIN"/>
    <property type="match status" value="1"/>
</dbReference>
<dbReference type="AlphaFoldDB" id="A0AAV2YYR8"/>
<dbReference type="InterPro" id="IPR015940">
    <property type="entry name" value="UBA"/>
</dbReference>
<gene>
    <name evidence="7" type="ORF">N0F65_000135</name>
</gene>
<evidence type="ECO:0000256" key="5">
    <source>
        <dbReference type="SAM" id="Phobius"/>
    </source>
</evidence>
<evidence type="ECO:0000256" key="3">
    <source>
        <dbReference type="ARBA" id="ARBA00022989"/>
    </source>
</evidence>
<feature type="domain" description="UBA" evidence="6">
    <location>
        <begin position="276"/>
        <end position="319"/>
    </location>
</feature>
<dbReference type="PROSITE" id="PS50030">
    <property type="entry name" value="UBA"/>
    <property type="match status" value="1"/>
</dbReference>
<evidence type="ECO:0000313" key="8">
    <source>
        <dbReference type="Proteomes" id="UP001146120"/>
    </source>
</evidence>
<dbReference type="SUPFAM" id="SSF46934">
    <property type="entry name" value="UBA-like"/>
    <property type="match status" value="1"/>
</dbReference>
<dbReference type="SUPFAM" id="SSF144091">
    <property type="entry name" value="Rhomboid-like"/>
    <property type="match status" value="1"/>
</dbReference>
<dbReference type="Gene3D" id="1.10.8.10">
    <property type="entry name" value="DNA helicase RuvA subunit, C-terminal domain"/>
    <property type="match status" value="1"/>
</dbReference>
<keyword evidence="8" id="KW-1185">Reference proteome</keyword>
<sequence>MHGDLRGLYGAPVTYALSIAVGAASSASLLFNHGKHLTLDRDAVLRRMHYWRLLSSQITFHHGLAISFGLYIIFQFRVLERQMGSRRFGSIVFFVLAVTGVLQLAALLSAPTVARNIPGGPYAVIGALAVFFQKYIPKLQPKAYSVAGMHFSDKSSTYMVLLVLLARNPRTLLAFAPGVFLGILFSSTPFGKLRLPSFLCTVFRLFHPLFEVVPPSAAVLHRQRRIMEAQRRLGLRQNQAGGPPGQGFRDQLLPGGGGLGGMMAPQMAAVLPSEDAIQQLTIWCLENVQALGFDRERSIAALRTTNNNVEAAANRLLNGL</sequence>
<dbReference type="Gene3D" id="1.20.1540.10">
    <property type="entry name" value="Rhomboid-like"/>
    <property type="match status" value="1"/>
</dbReference>
<dbReference type="EMBL" id="DAKRPA010000107">
    <property type="protein sequence ID" value="DAZ98421.1"/>
    <property type="molecule type" value="Genomic_DNA"/>
</dbReference>
<dbReference type="Proteomes" id="UP001146120">
    <property type="component" value="Unassembled WGS sequence"/>
</dbReference>
<evidence type="ECO:0000256" key="2">
    <source>
        <dbReference type="ARBA" id="ARBA00022692"/>
    </source>
</evidence>
<reference evidence="7" key="2">
    <citation type="journal article" date="2023" name="Microbiol Resour">
        <title>Decontamination and Annotation of the Draft Genome Sequence of the Oomycete Lagenidium giganteum ARSEF 373.</title>
        <authorList>
            <person name="Morgan W.R."/>
            <person name="Tartar A."/>
        </authorList>
    </citation>
    <scope>NUCLEOTIDE SEQUENCE</scope>
    <source>
        <strain evidence="7">ARSEF 373</strain>
    </source>
</reference>
<proteinExistence type="predicted"/>
<dbReference type="SMART" id="SM00165">
    <property type="entry name" value="UBA"/>
    <property type="match status" value="1"/>
</dbReference>
<dbReference type="GO" id="GO:0016020">
    <property type="term" value="C:membrane"/>
    <property type="evidence" value="ECO:0007669"/>
    <property type="project" value="UniProtKB-SubCell"/>
</dbReference>
<feature type="transmembrane region" description="Helical" evidence="5">
    <location>
        <begin position="51"/>
        <end position="76"/>
    </location>
</feature>
<feature type="transmembrane region" description="Helical" evidence="5">
    <location>
        <begin position="158"/>
        <end position="185"/>
    </location>
</feature>
<reference evidence="7" key="1">
    <citation type="submission" date="2022-11" db="EMBL/GenBank/DDBJ databases">
        <authorList>
            <person name="Morgan W.R."/>
            <person name="Tartar A."/>
        </authorList>
    </citation>
    <scope>NUCLEOTIDE SEQUENCE</scope>
    <source>
        <strain evidence="7">ARSEF 373</strain>
    </source>
</reference>
<organism evidence="7 8">
    <name type="scientific">Lagenidium giganteum</name>
    <dbReference type="NCBI Taxonomy" id="4803"/>
    <lineage>
        <taxon>Eukaryota</taxon>
        <taxon>Sar</taxon>
        <taxon>Stramenopiles</taxon>
        <taxon>Oomycota</taxon>
        <taxon>Peronosporomycetes</taxon>
        <taxon>Pythiales</taxon>
        <taxon>Pythiaceae</taxon>
    </lineage>
</organism>
<dbReference type="InterPro" id="IPR035952">
    <property type="entry name" value="Rhomboid-like_sf"/>
</dbReference>
<dbReference type="GO" id="GO:0004252">
    <property type="term" value="F:serine-type endopeptidase activity"/>
    <property type="evidence" value="ECO:0007669"/>
    <property type="project" value="TreeGrafter"/>
</dbReference>
<comment type="caution">
    <text evidence="7">The sequence shown here is derived from an EMBL/GenBank/DDBJ whole genome shotgun (WGS) entry which is preliminary data.</text>
</comment>
<keyword evidence="3 5" id="KW-1133">Transmembrane helix</keyword>